<proteinExistence type="predicted"/>
<dbReference type="RefSeq" id="WP_317900912.1">
    <property type="nucleotide sequence ID" value="NZ_JAIRBC010000003.1"/>
</dbReference>
<keyword evidence="2" id="KW-1185">Reference proteome</keyword>
<accession>A0AAE3ESR3</accession>
<dbReference type="AlphaFoldDB" id="A0AAE3ESR3"/>
<evidence type="ECO:0000313" key="2">
    <source>
        <dbReference type="Proteomes" id="UP001200642"/>
    </source>
</evidence>
<dbReference type="NCBIfam" id="NF041200">
    <property type="entry name" value="mob_BfmA_Nterm"/>
    <property type="match status" value="1"/>
</dbReference>
<dbReference type="EMBL" id="JAIRBC010000003">
    <property type="protein sequence ID" value="MCG2459768.1"/>
    <property type="molecule type" value="Genomic_DNA"/>
</dbReference>
<comment type="caution">
    <text evidence="1">The sequence shown here is derived from an EMBL/GenBank/DDBJ whole genome shotgun (WGS) entry which is preliminary data.</text>
</comment>
<dbReference type="Proteomes" id="UP001200642">
    <property type="component" value="Unassembled WGS sequence"/>
</dbReference>
<organism evidence="1 2">
    <name type="scientific">Cerina litoralis</name>
    <dbReference type="NCBI Taxonomy" id="2874477"/>
    <lineage>
        <taxon>Bacteria</taxon>
        <taxon>Pseudomonadati</taxon>
        <taxon>Bacteroidota</taxon>
        <taxon>Flavobacteriia</taxon>
        <taxon>Flavobacteriales</taxon>
        <taxon>Flavobacteriaceae</taxon>
        <taxon>Cerina</taxon>
    </lineage>
</organism>
<evidence type="ECO:0000313" key="1">
    <source>
        <dbReference type="EMBL" id="MCG2459768.1"/>
    </source>
</evidence>
<sequence length="188" mass="22712">MDAKKPRKSTFSAISINRITASRFRVYSKKTSKSHTDTLDLMMDFFEGAKISPKNKYLMDYMRLNHYMDKRMDYMEVLLRAWEKNDPMFKIHDHFKQILIFAEKEEERKKRDDEFAEAMYSNMKSSRNVVPKYDYDLLVQKGRDERERIYNLVKKINPVRPNFGKPYCRIDIDENELERLMKAYYTGP</sequence>
<reference evidence="1" key="1">
    <citation type="submission" date="2023-02" db="EMBL/GenBank/DDBJ databases">
        <title>Genome of Flavobacteriaceae gen. nov. sp. strain F89.</title>
        <authorList>
            <person name="Wang Y."/>
        </authorList>
    </citation>
    <scope>NUCLEOTIDE SEQUENCE</scope>
    <source>
        <strain evidence="1">F89</strain>
    </source>
</reference>
<name>A0AAE3ESR3_9FLAO</name>
<protein>
    <submittedName>
        <fullName evidence="1">Uncharacterized protein</fullName>
    </submittedName>
</protein>
<gene>
    <name evidence="1" type="ORF">K8352_03325</name>
</gene>
<dbReference type="InterPro" id="IPR048012">
    <property type="entry name" value="BfmA-like_N"/>
</dbReference>